<dbReference type="AlphaFoldDB" id="A0A0M0HIH9"/>
<dbReference type="Gene3D" id="3.40.630.30">
    <property type="match status" value="1"/>
</dbReference>
<gene>
    <name evidence="2" type="ORF">AKJ17_18130</name>
</gene>
<evidence type="ECO:0000313" key="2">
    <source>
        <dbReference type="EMBL" id="KOO01875.1"/>
    </source>
</evidence>
<dbReference type="Proteomes" id="UP000037515">
    <property type="component" value="Unassembled WGS sequence"/>
</dbReference>
<dbReference type="PROSITE" id="PS51186">
    <property type="entry name" value="GNAT"/>
    <property type="match status" value="1"/>
</dbReference>
<dbReference type="CDD" id="cd04301">
    <property type="entry name" value="NAT_SF"/>
    <property type="match status" value="1"/>
</dbReference>
<dbReference type="EMBL" id="LHPJ01000032">
    <property type="protein sequence ID" value="KOO01875.1"/>
    <property type="molecule type" value="Genomic_DNA"/>
</dbReference>
<dbReference type="PATRIC" id="fig|693.5.peg.3677"/>
<dbReference type="PANTHER" id="PTHR43792">
    <property type="entry name" value="GNAT FAMILY, PUTATIVE (AFU_ORTHOLOGUE AFUA_3G00765)-RELATED-RELATED"/>
    <property type="match status" value="1"/>
</dbReference>
<dbReference type="PANTHER" id="PTHR43792:SF1">
    <property type="entry name" value="N-ACETYLTRANSFERASE DOMAIN-CONTAINING PROTEIN"/>
    <property type="match status" value="1"/>
</dbReference>
<proteinExistence type="predicted"/>
<dbReference type="InterPro" id="IPR016181">
    <property type="entry name" value="Acyl_CoA_acyltransferase"/>
</dbReference>
<protein>
    <submittedName>
        <fullName evidence="2">GCN5 family acetyltransferase</fullName>
    </submittedName>
</protein>
<name>A0A0M0HIH9_VIBNE</name>
<dbReference type="RefSeq" id="WP_053397203.1">
    <property type="nucleotide sequence ID" value="NZ_LHPJ01000032.1"/>
</dbReference>
<keyword evidence="3" id="KW-1185">Reference proteome</keyword>
<dbReference type="SUPFAM" id="SSF55729">
    <property type="entry name" value="Acyl-CoA N-acyltransferases (Nat)"/>
    <property type="match status" value="1"/>
</dbReference>
<dbReference type="STRING" id="693.AKJ17_18130"/>
<accession>A0A0M0HIH9</accession>
<sequence length="166" mass="18792">MKFARKFECSSFVFTPIEIADAVYLLTAVNSDLFSESLPLANIKTLTQAENWCSNRMSEWNMGKCYVWSCRRLHNSQVIGQVTLLPQENRLALAYWVNPEFWGHGLATQMCKALLSHVRSSGYQGSIWAGVHSWNSRSSSVLKKLGFEQIVSNSENTAEYSLEIVC</sequence>
<dbReference type="InterPro" id="IPR051531">
    <property type="entry name" value="N-acetyltransferase"/>
</dbReference>
<feature type="domain" description="N-acetyltransferase" evidence="1">
    <location>
        <begin position="17"/>
        <end position="166"/>
    </location>
</feature>
<dbReference type="GO" id="GO:0016747">
    <property type="term" value="F:acyltransferase activity, transferring groups other than amino-acyl groups"/>
    <property type="evidence" value="ECO:0007669"/>
    <property type="project" value="InterPro"/>
</dbReference>
<comment type="caution">
    <text evidence="2">The sequence shown here is derived from an EMBL/GenBank/DDBJ whole genome shotgun (WGS) entry which is preliminary data.</text>
</comment>
<dbReference type="Pfam" id="PF13302">
    <property type="entry name" value="Acetyltransf_3"/>
    <property type="match status" value="1"/>
</dbReference>
<dbReference type="OrthoDB" id="9801669at2"/>
<evidence type="ECO:0000259" key="1">
    <source>
        <dbReference type="PROSITE" id="PS51186"/>
    </source>
</evidence>
<keyword evidence="2" id="KW-0808">Transferase</keyword>
<dbReference type="InterPro" id="IPR000182">
    <property type="entry name" value="GNAT_dom"/>
</dbReference>
<organism evidence="2 3">
    <name type="scientific">Vibrio nereis</name>
    <dbReference type="NCBI Taxonomy" id="693"/>
    <lineage>
        <taxon>Bacteria</taxon>
        <taxon>Pseudomonadati</taxon>
        <taxon>Pseudomonadota</taxon>
        <taxon>Gammaproteobacteria</taxon>
        <taxon>Vibrionales</taxon>
        <taxon>Vibrionaceae</taxon>
        <taxon>Vibrio</taxon>
    </lineage>
</organism>
<evidence type="ECO:0000313" key="3">
    <source>
        <dbReference type="Proteomes" id="UP000037515"/>
    </source>
</evidence>
<reference evidence="3" key="1">
    <citation type="submission" date="2015-08" db="EMBL/GenBank/DDBJ databases">
        <title>Vibrio galatheae sp. nov., a novel member of the Vibrionaceae family isolated from the Solomon Islands.</title>
        <authorList>
            <person name="Giubergia S."/>
            <person name="Machado H."/>
            <person name="Mateiu R.V."/>
            <person name="Gram L."/>
        </authorList>
    </citation>
    <scope>NUCLEOTIDE SEQUENCE [LARGE SCALE GENOMIC DNA]</scope>
    <source>
        <strain evidence="3">DSM 19584</strain>
    </source>
</reference>